<evidence type="ECO:0000256" key="4">
    <source>
        <dbReference type="ARBA" id="ARBA00022448"/>
    </source>
</evidence>
<dbReference type="Gene3D" id="2.60.40.730">
    <property type="entry name" value="SOR catalytic domain"/>
    <property type="match status" value="1"/>
</dbReference>
<proteinExistence type="inferred from homology"/>
<evidence type="ECO:0000256" key="10">
    <source>
        <dbReference type="ARBA" id="ARBA00047448"/>
    </source>
</evidence>
<name>A0A1Q9JJW2_9FIRM</name>
<evidence type="ECO:0000256" key="2">
    <source>
        <dbReference type="ARBA" id="ARBA00012679"/>
    </source>
</evidence>
<comment type="catalytic activity">
    <reaction evidence="10">
        <text>reduced [rubredoxin] + superoxide + 2 H(+) = oxidized [rubredoxin] + H2O2</text>
        <dbReference type="Rhea" id="RHEA:21324"/>
        <dbReference type="Rhea" id="RHEA-COMP:10302"/>
        <dbReference type="Rhea" id="RHEA-COMP:10303"/>
        <dbReference type="ChEBI" id="CHEBI:15378"/>
        <dbReference type="ChEBI" id="CHEBI:16240"/>
        <dbReference type="ChEBI" id="CHEBI:18421"/>
        <dbReference type="ChEBI" id="CHEBI:29033"/>
        <dbReference type="ChEBI" id="CHEBI:29034"/>
        <dbReference type="EC" id="1.15.1.2"/>
    </reaction>
</comment>
<dbReference type="AlphaFoldDB" id="A0A1Q9JJW2"/>
<dbReference type="InterPro" id="IPR004462">
    <property type="entry name" value="Desulfoferrodoxin_N"/>
</dbReference>
<organism evidence="13 14">
    <name type="scientific">Hornefia porci</name>
    <dbReference type="NCBI Taxonomy" id="2652292"/>
    <lineage>
        <taxon>Bacteria</taxon>
        <taxon>Bacillati</taxon>
        <taxon>Bacillota</taxon>
        <taxon>Clostridia</taxon>
        <taxon>Peptostreptococcales</taxon>
        <taxon>Anaerovoracaceae</taxon>
        <taxon>Hornefia</taxon>
    </lineage>
</organism>
<dbReference type="Pfam" id="PF01880">
    <property type="entry name" value="Desulfoferrodox"/>
    <property type="match status" value="1"/>
</dbReference>
<gene>
    <name evidence="13" type="ORF">BHK98_10460</name>
</gene>
<keyword evidence="6" id="KW-0249">Electron transport</keyword>
<evidence type="ECO:0000259" key="12">
    <source>
        <dbReference type="Pfam" id="PF06397"/>
    </source>
</evidence>
<dbReference type="Gene3D" id="2.20.28.100">
    <property type="entry name" value="Desulphoferrodoxin, N-terminal domain"/>
    <property type="match status" value="1"/>
</dbReference>
<dbReference type="InterPro" id="IPR036073">
    <property type="entry name" value="Desulfoferrodoxin_Fe-bd_dom_sf"/>
</dbReference>
<dbReference type="STRING" id="1261640.BHK98_10460"/>
<dbReference type="Pfam" id="PF06397">
    <property type="entry name" value="Desulfoferrod_N"/>
    <property type="match status" value="1"/>
</dbReference>
<dbReference type="InterPro" id="IPR038094">
    <property type="entry name" value="Desulfoferrodoxin_N_sf"/>
</dbReference>
<feature type="domain" description="Desulfoferrodoxin N-terminal" evidence="12">
    <location>
        <begin position="2"/>
        <end position="34"/>
    </location>
</feature>
<comment type="caution">
    <text evidence="13">The sequence shown here is derived from an EMBL/GenBank/DDBJ whole genome shotgun (WGS) entry which is preliminary data.</text>
</comment>
<evidence type="ECO:0000256" key="3">
    <source>
        <dbReference type="ARBA" id="ARBA00014839"/>
    </source>
</evidence>
<keyword evidence="5" id="KW-0479">Metal-binding</keyword>
<dbReference type="PANTHER" id="PTHR36541">
    <property type="entry name" value="SUPEROXIDE REDUCTASE-RELATED"/>
    <property type="match status" value="1"/>
</dbReference>
<dbReference type="OrthoDB" id="9814936at2"/>
<evidence type="ECO:0000259" key="11">
    <source>
        <dbReference type="Pfam" id="PF01880"/>
    </source>
</evidence>
<dbReference type="InterPro" id="IPR051233">
    <property type="entry name" value="Desulfoferrodoxin_SOR"/>
</dbReference>
<comment type="similarity">
    <text evidence="1">Belongs to the desulfoferrodoxin family.</text>
</comment>
<dbReference type="RefSeq" id="WP_075714100.1">
    <property type="nucleotide sequence ID" value="NZ_MJIE01000001.1"/>
</dbReference>
<reference evidence="13 14" key="1">
    <citation type="journal article" date="2016" name="Appl. Environ. Microbiol.">
        <title>Function and Phylogeny of Bacterial Butyryl Coenzyme A:Acetate Transferases and Their Diversity in the Proximal Colon of Swine.</title>
        <authorList>
            <person name="Trachsel J."/>
            <person name="Bayles D.O."/>
            <person name="Looft T."/>
            <person name="Levine U.Y."/>
            <person name="Allen H.K."/>
        </authorList>
    </citation>
    <scope>NUCLEOTIDE SEQUENCE [LARGE SCALE GENOMIC DNA]</scope>
    <source>
        <strain evidence="13 14">68-3-10</strain>
    </source>
</reference>
<sequence>MLEMYRCAHCGNIVIMAHKSGVPIVCCGEPMELLKANTTDAAQEKHVPVATVEGDKVSVKVGSVEHPMTDEHYIASILLETENSLQVRWLKPTDKPEAVFAVAPGEKPVAVYEYCTLHGLWKADL</sequence>
<dbReference type="EMBL" id="MJIE01000001">
    <property type="protein sequence ID" value="OLR56456.1"/>
    <property type="molecule type" value="Genomic_DNA"/>
</dbReference>
<evidence type="ECO:0000313" key="14">
    <source>
        <dbReference type="Proteomes" id="UP000187404"/>
    </source>
</evidence>
<evidence type="ECO:0000256" key="8">
    <source>
        <dbReference type="ARBA" id="ARBA00024690"/>
    </source>
</evidence>
<dbReference type="SUPFAM" id="SSF49367">
    <property type="entry name" value="Superoxide reductase-like"/>
    <property type="match status" value="1"/>
</dbReference>
<keyword evidence="7" id="KW-0408">Iron</keyword>
<dbReference type="CDD" id="cd00974">
    <property type="entry name" value="DSRD"/>
    <property type="match status" value="1"/>
</dbReference>
<keyword evidence="14" id="KW-1185">Reference proteome</keyword>
<dbReference type="Proteomes" id="UP000187404">
    <property type="component" value="Unassembled WGS sequence"/>
</dbReference>
<dbReference type="GO" id="GO:0005506">
    <property type="term" value="F:iron ion binding"/>
    <property type="evidence" value="ECO:0007669"/>
    <property type="project" value="InterPro"/>
</dbReference>
<protein>
    <recommendedName>
        <fullName evidence="3">Desulfoferrodoxin</fullName>
        <ecNumber evidence="2">1.15.1.2</ecNumber>
    </recommendedName>
    <alternativeName>
        <fullName evidence="9">Superoxide reductase</fullName>
    </alternativeName>
</protein>
<dbReference type="PANTHER" id="PTHR36541:SF1">
    <property type="entry name" value="SUPEROXIDE REDUCTASE-RELATED"/>
    <property type="match status" value="1"/>
</dbReference>
<accession>A0A1Q9JJW2</accession>
<evidence type="ECO:0000256" key="9">
    <source>
        <dbReference type="ARBA" id="ARBA00031398"/>
    </source>
</evidence>
<dbReference type="GO" id="GO:0050605">
    <property type="term" value="F:superoxide reductase activity"/>
    <property type="evidence" value="ECO:0007669"/>
    <property type="project" value="UniProtKB-EC"/>
</dbReference>
<evidence type="ECO:0000256" key="1">
    <source>
        <dbReference type="ARBA" id="ARBA00005941"/>
    </source>
</evidence>
<evidence type="ECO:0000256" key="5">
    <source>
        <dbReference type="ARBA" id="ARBA00022723"/>
    </source>
</evidence>
<comment type="function">
    <text evidence="8">Catalyzes the one-electron reduction of superoxide anion radical to hydrogen peroxide at a nonheme ferrous iron center. Plays a fundamental role in case of oxidative stress via its superoxide detoxification activity.</text>
</comment>
<dbReference type="InterPro" id="IPR002742">
    <property type="entry name" value="Desulfoferrodoxin_Fe-bd_dom"/>
</dbReference>
<evidence type="ECO:0000256" key="7">
    <source>
        <dbReference type="ARBA" id="ARBA00023004"/>
    </source>
</evidence>
<evidence type="ECO:0000256" key="6">
    <source>
        <dbReference type="ARBA" id="ARBA00022982"/>
    </source>
</evidence>
<evidence type="ECO:0000313" key="13">
    <source>
        <dbReference type="EMBL" id="OLR56456.1"/>
    </source>
</evidence>
<dbReference type="EC" id="1.15.1.2" evidence="2"/>
<keyword evidence="4" id="KW-0813">Transport</keyword>
<dbReference type="SUPFAM" id="SSF57802">
    <property type="entry name" value="Rubredoxin-like"/>
    <property type="match status" value="1"/>
</dbReference>
<feature type="domain" description="Desulfoferrodoxin ferrous iron-binding" evidence="11">
    <location>
        <begin position="39"/>
        <end position="123"/>
    </location>
</feature>